<dbReference type="PANTHER" id="PTHR48228:SF5">
    <property type="entry name" value="ALPHA-METHYLACYL-COA RACEMASE"/>
    <property type="match status" value="1"/>
</dbReference>
<dbReference type="InterPro" id="IPR003673">
    <property type="entry name" value="CoA-Trfase_fam_III"/>
</dbReference>
<dbReference type="InterPro" id="IPR050509">
    <property type="entry name" value="CoA-transferase_III"/>
</dbReference>
<protein>
    <submittedName>
        <fullName evidence="1">CoA transferase</fullName>
    </submittedName>
</protein>
<dbReference type="EMBL" id="NPDN01000005">
    <property type="protein sequence ID" value="PJZ25362.1"/>
    <property type="molecule type" value="Genomic_DNA"/>
</dbReference>
<dbReference type="GO" id="GO:0016740">
    <property type="term" value="F:transferase activity"/>
    <property type="evidence" value="ECO:0007669"/>
    <property type="project" value="UniProtKB-KW"/>
</dbReference>
<dbReference type="AlphaFoldDB" id="A0A2M9XCQ0"/>
<evidence type="ECO:0000313" key="2">
    <source>
        <dbReference type="Proteomes" id="UP000232196"/>
    </source>
</evidence>
<name>A0A2M9XCQ0_9LEPT</name>
<dbReference type="OrthoDB" id="9797653at2"/>
<dbReference type="Proteomes" id="UP000232196">
    <property type="component" value="Unassembled WGS sequence"/>
</dbReference>
<dbReference type="PANTHER" id="PTHR48228">
    <property type="entry name" value="SUCCINYL-COA--D-CITRAMALATE COA-TRANSFERASE"/>
    <property type="match status" value="1"/>
</dbReference>
<reference evidence="1 2" key="1">
    <citation type="submission" date="2017-07" db="EMBL/GenBank/DDBJ databases">
        <title>Leptospira spp. isolated from tropical soils.</title>
        <authorList>
            <person name="Thibeaux R."/>
            <person name="Iraola G."/>
            <person name="Ferres I."/>
            <person name="Bierque E."/>
            <person name="Girault D."/>
            <person name="Soupe-Gilbert M.-E."/>
            <person name="Picardeau M."/>
            <person name="Goarant C."/>
        </authorList>
    </citation>
    <scope>NUCLEOTIDE SEQUENCE [LARGE SCALE GENOMIC DNA]</scope>
    <source>
        <strain evidence="1 2">MCA1-C-A1</strain>
    </source>
</reference>
<keyword evidence="1" id="KW-0808">Transferase</keyword>
<dbReference type="SUPFAM" id="SSF89796">
    <property type="entry name" value="CoA-transferase family III (CaiB/BaiF)"/>
    <property type="match status" value="1"/>
</dbReference>
<evidence type="ECO:0000313" key="1">
    <source>
        <dbReference type="EMBL" id="PJZ25362.1"/>
    </source>
</evidence>
<dbReference type="InterPro" id="IPR023606">
    <property type="entry name" value="CoA-Trfase_III_dom_1_sf"/>
</dbReference>
<keyword evidence="2" id="KW-1185">Reference proteome</keyword>
<accession>A0A2M9XCQ0</accession>
<dbReference type="Pfam" id="PF02515">
    <property type="entry name" value="CoA_transf_3"/>
    <property type="match status" value="1"/>
</dbReference>
<comment type="caution">
    <text evidence="1">The sequence shown here is derived from an EMBL/GenBank/DDBJ whole genome shotgun (WGS) entry which is preliminary data.</text>
</comment>
<dbReference type="Gene3D" id="3.40.50.10540">
    <property type="entry name" value="Crotonobetainyl-coa:carnitine coa-transferase, domain 1"/>
    <property type="match status" value="1"/>
</dbReference>
<proteinExistence type="predicted"/>
<dbReference type="Gene3D" id="3.30.1540.10">
    <property type="entry name" value="formyl-coa transferase, domain 3"/>
    <property type="match status" value="1"/>
</dbReference>
<gene>
    <name evidence="1" type="ORF">CH357_10570</name>
</gene>
<dbReference type="RefSeq" id="WP_100706709.1">
    <property type="nucleotide sequence ID" value="NZ_NPDL01000008.1"/>
</dbReference>
<dbReference type="InterPro" id="IPR044855">
    <property type="entry name" value="CoA-Trfase_III_dom3_sf"/>
</dbReference>
<organism evidence="1 2">
    <name type="scientific">Leptospira hartskeerlii</name>
    <dbReference type="NCBI Taxonomy" id="2023177"/>
    <lineage>
        <taxon>Bacteria</taxon>
        <taxon>Pseudomonadati</taxon>
        <taxon>Spirochaetota</taxon>
        <taxon>Spirochaetia</taxon>
        <taxon>Leptospirales</taxon>
        <taxon>Leptospiraceae</taxon>
        <taxon>Leptospira</taxon>
    </lineage>
</organism>
<sequence length="390" mass="43444">MNKGPLSGVKVVDLSLLLPGPLCSMYLGDMGAEIIKIENPRAMDATRVMFKKENGAPSLYLMLNRNKKAITLNLKREKSKEILFKLLEDADILLEGFRPDGLSKMGLGYDDLKEKFPKLIYCGIYGYGDSGAYKDFAGHDLNYLSLSGVLDQTGKNPQAPGFQLADIGGGTLTALSSILAALYYREKTGRGQKIAISMMEASLQFISLYGGIYSATGKNPEGGNELLSGKLPNYSTYKTKEGRWVALGALEEMFFKTFLRQSGLDTHLEKVPIAETHFAEWKKILTEHFSSKTFADLEPIFQNPDSCLTPVKTLDEVSKDPVLREKGMILDRTHKQYGDYIQFGSPFPFSESKVTYRTDPPDHGEHNQEILKSLGYTDSEIEELKKDKVI</sequence>